<gene>
    <name evidence="1" type="ORF">Glove_193g37</name>
</gene>
<organism evidence="1 2">
    <name type="scientific">Diversispora epigaea</name>
    <dbReference type="NCBI Taxonomy" id="1348612"/>
    <lineage>
        <taxon>Eukaryota</taxon>
        <taxon>Fungi</taxon>
        <taxon>Fungi incertae sedis</taxon>
        <taxon>Mucoromycota</taxon>
        <taxon>Glomeromycotina</taxon>
        <taxon>Glomeromycetes</taxon>
        <taxon>Diversisporales</taxon>
        <taxon>Diversisporaceae</taxon>
        <taxon>Diversispora</taxon>
    </lineage>
</organism>
<evidence type="ECO:0008006" key="3">
    <source>
        <dbReference type="Google" id="ProtNLM"/>
    </source>
</evidence>
<reference evidence="1 2" key="1">
    <citation type="submission" date="2018-08" db="EMBL/GenBank/DDBJ databases">
        <title>Genome and evolution of the arbuscular mycorrhizal fungus Diversispora epigaea (formerly Glomus versiforme) and its bacterial endosymbionts.</title>
        <authorList>
            <person name="Sun X."/>
            <person name="Fei Z."/>
            <person name="Harrison M."/>
        </authorList>
    </citation>
    <scope>NUCLEOTIDE SEQUENCE [LARGE SCALE GENOMIC DNA]</scope>
    <source>
        <strain evidence="1 2">IT104</strain>
    </source>
</reference>
<dbReference type="Gene3D" id="3.60.10.10">
    <property type="entry name" value="Endonuclease/exonuclease/phosphatase"/>
    <property type="match status" value="1"/>
</dbReference>
<sequence>MPISVYRQGQNERVIKWLNNKTNETSSKDMISLIMGDFNSVVNPKLDRIDSLEKTKNTSRGKLNSVIYKNYQGCYRICNDQKPGFTHSVKRNRELHPTSCLDYIWINSSFIENLIDTKVFDTELESMSDHNVIRGKPARGREPRWYEEIKREITNRGINLYREADINPFNTLFNITHEELKRRQLIITSKDSSHNQSLLFHM</sequence>
<proteinExistence type="predicted"/>
<dbReference type="STRING" id="1348612.A0A397ISP1"/>
<accession>A0A397ISP1</accession>
<dbReference type="AlphaFoldDB" id="A0A397ISP1"/>
<evidence type="ECO:0000313" key="2">
    <source>
        <dbReference type="Proteomes" id="UP000266861"/>
    </source>
</evidence>
<protein>
    <recommendedName>
        <fullName evidence="3">Endonuclease/exonuclease/phosphatase domain-containing protein</fullName>
    </recommendedName>
</protein>
<comment type="caution">
    <text evidence="1">The sequence shown here is derived from an EMBL/GenBank/DDBJ whole genome shotgun (WGS) entry which is preliminary data.</text>
</comment>
<dbReference type="EMBL" id="PQFF01000181">
    <property type="protein sequence ID" value="RHZ76776.1"/>
    <property type="molecule type" value="Genomic_DNA"/>
</dbReference>
<dbReference type="SUPFAM" id="SSF56219">
    <property type="entry name" value="DNase I-like"/>
    <property type="match status" value="1"/>
</dbReference>
<dbReference type="InterPro" id="IPR036691">
    <property type="entry name" value="Endo/exonu/phosph_ase_sf"/>
</dbReference>
<name>A0A397ISP1_9GLOM</name>
<dbReference type="Proteomes" id="UP000266861">
    <property type="component" value="Unassembled WGS sequence"/>
</dbReference>
<evidence type="ECO:0000313" key="1">
    <source>
        <dbReference type="EMBL" id="RHZ76776.1"/>
    </source>
</evidence>
<keyword evidence="2" id="KW-1185">Reference proteome</keyword>